<dbReference type="AlphaFoldDB" id="A0AAD8N9D6"/>
<evidence type="ECO:0000256" key="1">
    <source>
        <dbReference type="SAM" id="Phobius"/>
    </source>
</evidence>
<feature type="transmembrane region" description="Helical" evidence="1">
    <location>
        <begin position="169"/>
        <end position="198"/>
    </location>
</feature>
<dbReference type="PANTHER" id="PTHR33133">
    <property type="entry name" value="OS08G0107100 PROTEIN-RELATED"/>
    <property type="match status" value="1"/>
</dbReference>
<dbReference type="PANTHER" id="PTHR33133:SF51">
    <property type="entry name" value="THH1_TOM1_TOM3 DOMAIN-CONTAINING PROTEIN"/>
    <property type="match status" value="1"/>
</dbReference>
<evidence type="ECO:0000313" key="3">
    <source>
        <dbReference type="Proteomes" id="UP001229421"/>
    </source>
</evidence>
<protein>
    <submittedName>
        <fullName evidence="2">Uncharacterized protein</fullName>
    </submittedName>
</protein>
<accession>A0AAD8N9D6</accession>
<proteinExistence type="predicted"/>
<reference evidence="2" key="1">
    <citation type="journal article" date="2023" name="bioRxiv">
        <title>Improved chromosome-level genome assembly for marigold (Tagetes erecta).</title>
        <authorList>
            <person name="Jiang F."/>
            <person name="Yuan L."/>
            <person name="Wang S."/>
            <person name="Wang H."/>
            <person name="Xu D."/>
            <person name="Wang A."/>
            <person name="Fan W."/>
        </authorList>
    </citation>
    <scope>NUCLEOTIDE SEQUENCE</scope>
    <source>
        <strain evidence="2">WSJ</strain>
        <tissue evidence="2">Leaf</tissue>
    </source>
</reference>
<feature type="transmembrane region" description="Helical" evidence="1">
    <location>
        <begin position="123"/>
        <end position="148"/>
    </location>
</feature>
<feature type="transmembrane region" description="Helical" evidence="1">
    <location>
        <begin position="204"/>
        <end position="235"/>
    </location>
</feature>
<evidence type="ECO:0000313" key="2">
    <source>
        <dbReference type="EMBL" id="KAK1406875.1"/>
    </source>
</evidence>
<comment type="caution">
    <text evidence="2">The sequence shown here is derived from an EMBL/GenBank/DDBJ whole genome shotgun (WGS) entry which is preliminary data.</text>
</comment>
<keyword evidence="1" id="KW-0812">Transmembrane</keyword>
<keyword evidence="1" id="KW-0472">Membrane</keyword>
<sequence>MKVNLLVTLFKDHWDHLHSPLSLITQKMDREQELMQFLGLFDIFKESFKIIITWKKIFIQITLTLILPLTFIFLAHLEISNLIFHDIEDTELKRRFTNPGTKRYTNLSNMLSSQWITFWLFKVAYFTMLFILSLLSTAAVVYTIASIYTGRELTFKKVMSVVPRVWKRLMVTFVYMFLGFLTYNLFGASLLIFCLMILPDNLFWAIVTYIVLVIYVMGFVYMTIIYQLASVISVLESSYGIDAMTKSTNLIKGCRAIAITIFLLLNMALILIQFSFEFLVVEAGLLKVWKRVAFGVLCFVLLLTLFLFGLVIQTILYLICKSYHHENIDKEDLSNHLESYLGDYEPLNGKDIQLEHYHV</sequence>
<name>A0AAD8N9D6_TARER</name>
<keyword evidence="3" id="KW-1185">Reference proteome</keyword>
<gene>
    <name evidence="2" type="ORF">QVD17_38484</name>
</gene>
<organism evidence="2 3">
    <name type="scientific">Tagetes erecta</name>
    <name type="common">African marigold</name>
    <dbReference type="NCBI Taxonomy" id="13708"/>
    <lineage>
        <taxon>Eukaryota</taxon>
        <taxon>Viridiplantae</taxon>
        <taxon>Streptophyta</taxon>
        <taxon>Embryophyta</taxon>
        <taxon>Tracheophyta</taxon>
        <taxon>Spermatophyta</taxon>
        <taxon>Magnoliopsida</taxon>
        <taxon>eudicotyledons</taxon>
        <taxon>Gunneridae</taxon>
        <taxon>Pentapetalae</taxon>
        <taxon>asterids</taxon>
        <taxon>campanulids</taxon>
        <taxon>Asterales</taxon>
        <taxon>Asteraceae</taxon>
        <taxon>Asteroideae</taxon>
        <taxon>Heliantheae alliance</taxon>
        <taxon>Tageteae</taxon>
        <taxon>Tagetes</taxon>
    </lineage>
</organism>
<feature type="transmembrane region" description="Helical" evidence="1">
    <location>
        <begin position="256"/>
        <end position="280"/>
    </location>
</feature>
<dbReference type="Proteomes" id="UP001229421">
    <property type="component" value="Unassembled WGS sequence"/>
</dbReference>
<feature type="transmembrane region" description="Helical" evidence="1">
    <location>
        <begin position="292"/>
        <end position="320"/>
    </location>
</feature>
<keyword evidence="1" id="KW-1133">Transmembrane helix</keyword>
<feature type="transmembrane region" description="Helical" evidence="1">
    <location>
        <begin position="57"/>
        <end position="77"/>
    </location>
</feature>
<dbReference type="EMBL" id="JAUHHV010000011">
    <property type="protein sequence ID" value="KAK1406875.1"/>
    <property type="molecule type" value="Genomic_DNA"/>
</dbReference>